<evidence type="ECO:0000313" key="4">
    <source>
        <dbReference type="EMBL" id="KAA0010044.1"/>
    </source>
</evidence>
<name>A0A7V7KFE4_9GAMM</name>
<dbReference type="Pfam" id="PF13561">
    <property type="entry name" value="adh_short_C2"/>
    <property type="match status" value="1"/>
</dbReference>
<evidence type="ECO:0000256" key="1">
    <source>
        <dbReference type="ARBA" id="ARBA00006484"/>
    </source>
</evidence>
<dbReference type="SUPFAM" id="SSF51735">
    <property type="entry name" value="NAD(P)-binding Rossmann-fold domains"/>
    <property type="match status" value="1"/>
</dbReference>
<dbReference type="Gene3D" id="3.40.50.720">
    <property type="entry name" value="NAD(P)-binding Rossmann-like Domain"/>
    <property type="match status" value="1"/>
</dbReference>
<dbReference type="SMART" id="SM00822">
    <property type="entry name" value="PKS_KR"/>
    <property type="match status" value="1"/>
</dbReference>
<gene>
    <name evidence="4" type="ORF">F0A17_19370</name>
</gene>
<protein>
    <submittedName>
        <fullName evidence="4">SDR family oxidoreductase</fullName>
    </submittedName>
</protein>
<proteinExistence type="inferred from homology"/>
<dbReference type="CDD" id="cd05233">
    <property type="entry name" value="SDR_c"/>
    <property type="match status" value="1"/>
</dbReference>
<dbReference type="Proteomes" id="UP000486760">
    <property type="component" value="Unassembled WGS sequence"/>
</dbReference>
<comment type="similarity">
    <text evidence="1">Belongs to the short-chain dehydrogenases/reductases (SDR) family.</text>
</comment>
<organism evidence="4 5">
    <name type="scientific">Billgrantia pellis</name>
    <dbReference type="NCBI Taxonomy" id="2606936"/>
    <lineage>
        <taxon>Bacteria</taxon>
        <taxon>Pseudomonadati</taxon>
        <taxon>Pseudomonadota</taxon>
        <taxon>Gammaproteobacteria</taxon>
        <taxon>Oceanospirillales</taxon>
        <taxon>Halomonadaceae</taxon>
        <taxon>Billgrantia</taxon>
    </lineage>
</organism>
<keyword evidence="5" id="KW-1185">Reference proteome</keyword>
<evidence type="ECO:0000313" key="5">
    <source>
        <dbReference type="Proteomes" id="UP000486760"/>
    </source>
</evidence>
<evidence type="ECO:0000259" key="3">
    <source>
        <dbReference type="SMART" id="SM00822"/>
    </source>
</evidence>
<dbReference type="GO" id="GO:0016491">
    <property type="term" value="F:oxidoreductase activity"/>
    <property type="evidence" value="ECO:0007669"/>
    <property type="project" value="UniProtKB-KW"/>
</dbReference>
<evidence type="ECO:0000256" key="2">
    <source>
        <dbReference type="ARBA" id="ARBA00023002"/>
    </source>
</evidence>
<dbReference type="PANTHER" id="PTHR43639:SF1">
    <property type="entry name" value="SHORT-CHAIN DEHYDROGENASE_REDUCTASE FAMILY PROTEIN"/>
    <property type="match status" value="1"/>
</dbReference>
<dbReference type="PRINTS" id="PR00080">
    <property type="entry name" value="SDRFAMILY"/>
</dbReference>
<dbReference type="InterPro" id="IPR057326">
    <property type="entry name" value="KR_dom"/>
</dbReference>
<accession>A0A7V7KFE4</accession>
<dbReference type="EMBL" id="VTPY01000008">
    <property type="protein sequence ID" value="KAA0010044.1"/>
    <property type="molecule type" value="Genomic_DNA"/>
</dbReference>
<reference evidence="4 5" key="1">
    <citation type="submission" date="2019-08" db="EMBL/GenBank/DDBJ databases">
        <title>Bioinformatics analysis of the strain L3 and L5.</title>
        <authorList>
            <person name="Li X."/>
        </authorList>
    </citation>
    <scope>NUCLEOTIDE SEQUENCE [LARGE SCALE GENOMIC DNA]</scope>
    <source>
        <strain evidence="4 5">L5</strain>
    </source>
</reference>
<dbReference type="FunFam" id="3.40.50.720:FF:000173">
    <property type="entry name" value="3-oxoacyl-[acyl-carrier protein] reductase"/>
    <property type="match status" value="1"/>
</dbReference>
<feature type="domain" description="Ketoreductase" evidence="3">
    <location>
        <begin position="6"/>
        <end position="213"/>
    </location>
</feature>
<comment type="caution">
    <text evidence="4">The sequence shown here is derived from an EMBL/GenBank/DDBJ whole genome shotgun (WGS) entry which is preliminary data.</text>
</comment>
<sequence>MADEQQILLVTGGSRGIGRAICRMAAVQGFRLVFTYRSDTSAAERLVAEIEQAGGSALAVRSDVSNPDDVTRLFETVDAQPGRLAALVNNAGITGQRGRFTETSMDTVRQVFDVNVFGLMECSRQAVQRLSILRGGAGGSIVNLSSGAAQQGAAGTYVWYGASKAAVETFTLGLAKEVAGEGIRVNALSPGVTDTEIHAASGTAPDPQALAKTIPLGRMGSPEEIAAPALWLLSDAAAYVTGAVLRVSGGR</sequence>
<dbReference type="PRINTS" id="PR00081">
    <property type="entry name" value="GDHRDH"/>
</dbReference>
<dbReference type="RefSeq" id="WP_149330008.1">
    <property type="nucleotide sequence ID" value="NZ_VTPY01000008.1"/>
</dbReference>
<keyword evidence="2" id="KW-0560">Oxidoreductase</keyword>
<dbReference type="PANTHER" id="PTHR43639">
    <property type="entry name" value="OXIDOREDUCTASE, SHORT-CHAIN DEHYDROGENASE/REDUCTASE FAMILY (AFU_ORTHOLOGUE AFUA_5G02870)"/>
    <property type="match status" value="1"/>
</dbReference>
<dbReference type="InterPro" id="IPR002347">
    <property type="entry name" value="SDR_fam"/>
</dbReference>
<dbReference type="InterPro" id="IPR036291">
    <property type="entry name" value="NAD(P)-bd_dom_sf"/>
</dbReference>
<dbReference type="AlphaFoldDB" id="A0A7V7KFE4"/>